<evidence type="ECO:0000256" key="8">
    <source>
        <dbReference type="SAM" id="Coils"/>
    </source>
</evidence>
<dbReference type="PROSITE" id="PS50887">
    <property type="entry name" value="GGDEF"/>
    <property type="match status" value="1"/>
</dbReference>
<keyword evidence="3" id="KW-1003">Cell membrane</keyword>
<dbReference type="GO" id="GO:0005886">
    <property type="term" value="C:plasma membrane"/>
    <property type="evidence" value="ECO:0007669"/>
    <property type="project" value="UniProtKB-SubCell"/>
</dbReference>
<proteinExistence type="predicted"/>
<feature type="transmembrane region" description="Helical" evidence="9">
    <location>
        <begin position="260"/>
        <end position="281"/>
    </location>
</feature>
<dbReference type="SUPFAM" id="SSF55073">
    <property type="entry name" value="Nucleotide cyclase"/>
    <property type="match status" value="1"/>
</dbReference>
<sequence>MLLSYGSKLMEILRPDLPRSAGLLFTASRFPPLALRWCATGILCFTAGYYGLWLGQSPAEADILWPANGILLAILLSSPRAIWPGYLLAGFFASIFSHRAFHYSWALAVLFSVANTAEILFAGLLLYRHADGTPDGHAVPDITQWKTLRRFFLYGIVLAPLTSVVIVQFFCSLGGDPFSLLGLWNWYSGDALGIAIMTPLVMALQPSDLAALFLSERRMESCLLLFALLALSIPVFWLWRYPMAFILLPPLLLVTFRLRIAGGAIGIFLITIVATIGTLKLRGPFTLLHQGSLIHSIAVLQVYLCALLLIVYSVSAALSQRDRLQEEITRAYRQANELAAHDHTTGIPNRRAFDLELQREWHRAVREQGSISLLMIDIDHFKAYNDYYGHIAGDQCLAAVAALLSRSMMRSSDFVARYGGEEFAVLLPGSHGEGTAIIASLFHQAVRNAAIPHGQSPLTVITVSIGVATLHPVRTMHHSELILAADTALYQAKREGRNRVVIHRTAESPNRGQG</sequence>
<feature type="transmembrane region" description="Helical" evidence="9">
    <location>
        <begin position="103"/>
        <end position="127"/>
    </location>
</feature>
<evidence type="ECO:0000256" key="7">
    <source>
        <dbReference type="ARBA" id="ARBA00034247"/>
    </source>
</evidence>
<feature type="transmembrane region" description="Helical" evidence="9">
    <location>
        <begin position="34"/>
        <end position="52"/>
    </location>
</feature>
<dbReference type="InterPro" id="IPR000160">
    <property type="entry name" value="GGDEF_dom"/>
</dbReference>
<accession>A0A4Q1SBI6</accession>
<keyword evidence="8" id="KW-0175">Coiled coil</keyword>
<dbReference type="InterPro" id="IPR029787">
    <property type="entry name" value="Nucleotide_cyclase"/>
</dbReference>
<dbReference type="Proteomes" id="UP000290253">
    <property type="component" value="Unassembled WGS sequence"/>
</dbReference>
<dbReference type="RefSeq" id="WP_129209223.1">
    <property type="nucleotide sequence ID" value="NZ_BMGU01000005.1"/>
</dbReference>
<evidence type="ECO:0000256" key="6">
    <source>
        <dbReference type="ARBA" id="ARBA00023136"/>
    </source>
</evidence>
<dbReference type="InterPro" id="IPR007895">
    <property type="entry name" value="MASE1"/>
</dbReference>
<reference evidence="11 12" key="1">
    <citation type="journal article" date="2016" name="Int. J. Syst. Evol. Microbiol.">
        <title>Acidipila dinghuensis sp. nov., an acidobacterium isolated from forest soil.</title>
        <authorList>
            <person name="Jiang Y.W."/>
            <person name="Wang J."/>
            <person name="Chen M.H."/>
            <person name="Lv Y.Y."/>
            <person name="Qiu L.H."/>
        </authorList>
    </citation>
    <scope>NUCLEOTIDE SEQUENCE [LARGE SCALE GENOMIC DNA]</scope>
    <source>
        <strain evidence="11 12">DHOF10</strain>
    </source>
</reference>
<dbReference type="FunFam" id="3.30.70.270:FF:000001">
    <property type="entry name" value="Diguanylate cyclase domain protein"/>
    <property type="match status" value="1"/>
</dbReference>
<evidence type="ECO:0000256" key="9">
    <source>
        <dbReference type="SAM" id="Phobius"/>
    </source>
</evidence>
<dbReference type="OrthoDB" id="9759607at2"/>
<dbReference type="CDD" id="cd01949">
    <property type="entry name" value="GGDEF"/>
    <property type="match status" value="1"/>
</dbReference>
<feature type="transmembrane region" description="Helical" evidence="9">
    <location>
        <begin position="221"/>
        <end position="240"/>
    </location>
</feature>
<evidence type="ECO:0000259" key="10">
    <source>
        <dbReference type="PROSITE" id="PS50887"/>
    </source>
</evidence>
<evidence type="ECO:0000313" key="11">
    <source>
        <dbReference type="EMBL" id="RXS94486.1"/>
    </source>
</evidence>
<dbReference type="Pfam" id="PF00990">
    <property type="entry name" value="GGDEF"/>
    <property type="match status" value="1"/>
</dbReference>
<dbReference type="Pfam" id="PF05231">
    <property type="entry name" value="MASE1"/>
    <property type="match status" value="1"/>
</dbReference>
<dbReference type="EC" id="2.7.7.65" evidence="2"/>
<dbReference type="SMART" id="SM00267">
    <property type="entry name" value="GGDEF"/>
    <property type="match status" value="1"/>
</dbReference>
<evidence type="ECO:0000256" key="3">
    <source>
        <dbReference type="ARBA" id="ARBA00022475"/>
    </source>
</evidence>
<dbReference type="GO" id="GO:0043709">
    <property type="term" value="P:cell adhesion involved in single-species biofilm formation"/>
    <property type="evidence" value="ECO:0007669"/>
    <property type="project" value="TreeGrafter"/>
</dbReference>
<dbReference type="NCBIfam" id="TIGR00254">
    <property type="entry name" value="GGDEF"/>
    <property type="match status" value="1"/>
</dbReference>
<name>A0A4Q1SBI6_9BACT</name>
<dbReference type="Gene3D" id="3.30.70.270">
    <property type="match status" value="1"/>
</dbReference>
<protein>
    <recommendedName>
        <fullName evidence="2">diguanylate cyclase</fullName>
        <ecNumber evidence="2">2.7.7.65</ecNumber>
    </recommendedName>
</protein>
<dbReference type="InterPro" id="IPR050469">
    <property type="entry name" value="Diguanylate_Cyclase"/>
</dbReference>
<evidence type="ECO:0000256" key="5">
    <source>
        <dbReference type="ARBA" id="ARBA00022989"/>
    </source>
</evidence>
<evidence type="ECO:0000256" key="4">
    <source>
        <dbReference type="ARBA" id="ARBA00022692"/>
    </source>
</evidence>
<comment type="subcellular location">
    <subcellularLocation>
        <location evidence="1">Cell membrane</location>
        <topology evidence="1">Multi-pass membrane protein</topology>
    </subcellularLocation>
</comment>
<feature type="transmembrane region" description="Helical" evidence="9">
    <location>
        <begin position="64"/>
        <end position="83"/>
    </location>
</feature>
<dbReference type="PANTHER" id="PTHR45138">
    <property type="entry name" value="REGULATORY COMPONENTS OF SENSORY TRANSDUCTION SYSTEM"/>
    <property type="match status" value="1"/>
</dbReference>
<dbReference type="AlphaFoldDB" id="A0A4Q1SBI6"/>
<dbReference type="PANTHER" id="PTHR45138:SF9">
    <property type="entry name" value="DIGUANYLATE CYCLASE DGCM-RELATED"/>
    <property type="match status" value="1"/>
</dbReference>
<keyword evidence="6 9" id="KW-0472">Membrane</keyword>
<feature type="domain" description="GGDEF" evidence="10">
    <location>
        <begin position="369"/>
        <end position="505"/>
    </location>
</feature>
<feature type="transmembrane region" description="Helical" evidence="9">
    <location>
        <begin position="151"/>
        <end position="171"/>
    </location>
</feature>
<dbReference type="GO" id="GO:0052621">
    <property type="term" value="F:diguanylate cyclase activity"/>
    <property type="evidence" value="ECO:0007669"/>
    <property type="project" value="UniProtKB-EC"/>
</dbReference>
<gene>
    <name evidence="11" type="ORF">ESZ00_15575</name>
</gene>
<evidence type="ECO:0000256" key="2">
    <source>
        <dbReference type="ARBA" id="ARBA00012528"/>
    </source>
</evidence>
<comment type="caution">
    <text evidence="11">The sequence shown here is derived from an EMBL/GenBank/DDBJ whole genome shotgun (WGS) entry which is preliminary data.</text>
</comment>
<feature type="transmembrane region" description="Helical" evidence="9">
    <location>
        <begin position="293"/>
        <end position="314"/>
    </location>
</feature>
<comment type="catalytic activity">
    <reaction evidence="7">
        <text>2 GTP = 3',3'-c-di-GMP + 2 diphosphate</text>
        <dbReference type="Rhea" id="RHEA:24898"/>
        <dbReference type="ChEBI" id="CHEBI:33019"/>
        <dbReference type="ChEBI" id="CHEBI:37565"/>
        <dbReference type="ChEBI" id="CHEBI:58805"/>
        <dbReference type="EC" id="2.7.7.65"/>
    </reaction>
</comment>
<keyword evidence="12" id="KW-1185">Reference proteome</keyword>
<dbReference type="EMBL" id="SDMK01000003">
    <property type="protein sequence ID" value="RXS94486.1"/>
    <property type="molecule type" value="Genomic_DNA"/>
</dbReference>
<feature type="transmembrane region" description="Helical" evidence="9">
    <location>
        <begin position="191"/>
        <end position="214"/>
    </location>
</feature>
<keyword evidence="5 9" id="KW-1133">Transmembrane helix</keyword>
<dbReference type="GO" id="GO:1902201">
    <property type="term" value="P:negative regulation of bacterial-type flagellum-dependent cell motility"/>
    <property type="evidence" value="ECO:0007669"/>
    <property type="project" value="TreeGrafter"/>
</dbReference>
<evidence type="ECO:0000313" key="12">
    <source>
        <dbReference type="Proteomes" id="UP000290253"/>
    </source>
</evidence>
<dbReference type="InterPro" id="IPR043128">
    <property type="entry name" value="Rev_trsase/Diguanyl_cyclase"/>
</dbReference>
<keyword evidence="4 9" id="KW-0812">Transmembrane</keyword>
<organism evidence="11 12">
    <name type="scientific">Silvibacterium dinghuense</name>
    <dbReference type="NCBI Taxonomy" id="1560006"/>
    <lineage>
        <taxon>Bacteria</taxon>
        <taxon>Pseudomonadati</taxon>
        <taxon>Acidobacteriota</taxon>
        <taxon>Terriglobia</taxon>
        <taxon>Terriglobales</taxon>
        <taxon>Acidobacteriaceae</taxon>
        <taxon>Silvibacterium</taxon>
    </lineage>
</organism>
<feature type="coiled-coil region" evidence="8">
    <location>
        <begin position="314"/>
        <end position="341"/>
    </location>
</feature>
<evidence type="ECO:0000256" key="1">
    <source>
        <dbReference type="ARBA" id="ARBA00004651"/>
    </source>
</evidence>